<evidence type="ECO:0000259" key="1">
    <source>
        <dbReference type="Pfam" id="PF01872"/>
    </source>
</evidence>
<dbReference type="AlphaFoldDB" id="A0A4Q7ZPW5"/>
<evidence type="ECO:0000313" key="3">
    <source>
        <dbReference type="Proteomes" id="UP000292564"/>
    </source>
</evidence>
<protein>
    <submittedName>
        <fullName evidence="2">Dihydrofolate reductase</fullName>
    </submittedName>
</protein>
<keyword evidence="3" id="KW-1185">Reference proteome</keyword>
<dbReference type="EMBL" id="SHKY01000001">
    <property type="protein sequence ID" value="RZU53128.1"/>
    <property type="molecule type" value="Genomic_DNA"/>
</dbReference>
<accession>A0A4Q7ZPW5</accession>
<dbReference type="InterPro" id="IPR024072">
    <property type="entry name" value="DHFR-like_dom_sf"/>
</dbReference>
<dbReference type="Pfam" id="PF01872">
    <property type="entry name" value="RibD_C"/>
    <property type="match status" value="1"/>
</dbReference>
<dbReference type="Gene3D" id="3.40.430.10">
    <property type="entry name" value="Dihydrofolate Reductase, subunit A"/>
    <property type="match status" value="1"/>
</dbReference>
<name>A0A4Q7ZPW5_9ACTN</name>
<dbReference type="InterPro" id="IPR002734">
    <property type="entry name" value="RibDG_C"/>
</dbReference>
<dbReference type="GO" id="GO:0008703">
    <property type="term" value="F:5-amino-6-(5-phosphoribosylamino)uracil reductase activity"/>
    <property type="evidence" value="ECO:0007669"/>
    <property type="project" value="InterPro"/>
</dbReference>
<dbReference type="SUPFAM" id="SSF53597">
    <property type="entry name" value="Dihydrofolate reductase-like"/>
    <property type="match status" value="1"/>
</dbReference>
<dbReference type="PANTHER" id="PTHR38011:SF12">
    <property type="entry name" value="BIFUNCTIONAL DEAMINASE-REDUCTASE DOMAIN PROTEIN"/>
    <property type="match status" value="1"/>
</dbReference>
<dbReference type="Proteomes" id="UP000292564">
    <property type="component" value="Unassembled WGS sequence"/>
</dbReference>
<feature type="domain" description="Bacterial bifunctional deaminase-reductase C-terminal" evidence="1">
    <location>
        <begin position="3"/>
        <end position="190"/>
    </location>
</feature>
<dbReference type="OrthoDB" id="2313602at2"/>
<proteinExistence type="predicted"/>
<dbReference type="PANTHER" id="PTHR38011">
    <property type="entry name" value="DIHYDROFOLATE REDUCTASE FAMILY PROTEIN (AFU_ORTHOLOGUE AFUA_8G06820)"/>
    <property type="match status" value="1"/>
</dbReference>
<evidence type="ECO:0000313" key="2">
    <source>
        <dbReference type="EMBL" id="RZU53128.1"/>
    </source>
</evidence>
<sequence length="196" mass="20589">MAKVVADISMSVDGFVTGPDVDLAHGLGRGGEALHTWAFQGDRVDAEVLAEAVDNTGVIVMGRRLFDIVDSPYGWNEEVGYGADVASQQPVLVVTRNPPDEVRLTDRVTFVVDGVGSAVSKACALAEERDVVVMGGAEVIRGCLDAGLLDEVRLHVAPVLLGAGTPLFAGGVAPRELRQVRVRASGTATHLTYRVG</sequence>
<dbReference type="GO" id="GO:0009231">
    <property type="term" value="P:riboflavin biosynthetic process"/>
    <property type="evidence" value="ECO:0007669"/>
    <property type="project" value="InterPro"/>
</dbReference>
<reference evidence="2 3" key="1">
    <citation type="submission" date="2019-02" db="EMBL/GenBank/DDBJ databases">
        <title>Sequencing the genomes of 1000 actinobacteria strains.</title>
        <authorList>
            <person name="Klenk H.-P."/>
        </authorList>
    </citation>
    <scope>NUCLEOTIDE SEQUENCE [LARGE SCALE GENOMIC DNA]</scope>
    <source>
        <strain evidence="2 3">DSM 45162</strain>
    </source>
</reference>
<dbReference type="RefSeq" id="WP_130511654.1">
    <property type="nucleotide sequence ID" value="NZ_SHKY01000001.1"/>
</dbReference>
<organism evidence="2 3">
    <name type="scientific">Krasilnikovia cinnamomea</name>
    <dbReference type="NCBI Taxonomy" id="349313"/>
    <lineage>
        <taxon>Bacteria</taxon>
        <taxon>Bacillati</taxon>
        <taxon>Actinomycetota</taxon>
        <taxon>Actinomycetes</taxon>
        <taxon>Micromonosporales</taxon>
        <taxon>Micromonosporaceae</taxon>
        <taxon>Krasilnikovia</taxon>
    </lineage>
</organism>
<gene>
    <name evidence="2" type="ORF">EV385_5014</name>
</gene>
<dbReference type="InterPro" id="IPR050765">
    <property type="entry name" value="Riboflavin_Biosynth_HTPR"/>
</dbReference>
<comment type="caution">
    <text evidence="2">The sequence shown here is derived from an EMBL/GenBank/DDBJ whole genome shotgun (WGS) entry which is preliminary data.</text>
</comment>